<dbReference type="PROSITE" id="PS50144">
    <property type="entry name" value="MATH"/>
    <property type="match status" value="1"/>
</dbReference>
<dbReference type="SMART" id="SM00061">
    <property type="entry name" value="MATH"/>
    <property type="match status" value="1"/>
</dbReference>
<dbReference type="SUPFAM" id="SSF49599">
    <property type="entry name" value="TRAF domain-like"/>
    <property type="match status" value="1"/>
</dbReference>
<evidence type="ECO:0000313" key="3">
    <source>
        <dbReference type="Proteomes" id="UP000230233"/>
    </source>
</evidence>
<dbReference type="Proteomes" id="UP000230233">
    <property type="component" value="Chromosome V"/>
</dbReference>
<dbReference type="InterPro" id="IPR052664">
    <property type="entry name" value="BTB-MATH_domain_protein"/>
</dbReference>
<proteinExistence type="predicted"/>
<accession>A0A2G5TTM0</accession>
<dbReference type="InterPro" id="IPR002083">
    <property type="entry name" value="MATH/TRAF_dom"/>
</dbReference>
<sequence>MQRFEKKFVLRHVFKNVLDMKEEKYYYSPFEEHFGISWRIVTVHKNGHLAFHLQCQLKKQDKWCIDLKWEHKLLSIHGKPVTRIIRKNYGNSENASNNWGWPEFVRWHDFFDHVVDYSFSVEAHVTIMKMTGIKLRNFDESAAKYSDVVLIVEGTKFYVSKLVRIFMCTLSSIISAPSTEIRK</sequence>
<dbReference type="AlphaFoldDB" id="A0A2G5TTM0"/>
<dbReference type="Pfam" id="PF00917">
    <property type="entry name" value="MATH"/>
    <property type="match status" value="1"/>
</dbReference>
<evidence type="ECO:0000313" key="2">
    <source>
        <dbReference type="EMBL" id="PIC30660.1"/>
    </source>
</evidence>
<dbReference type="CDD" id="cd00121">
    <property type="entry name" value="MATH"/>
    <property type="match status" value="1"/>
</dbReference>
<dbReference type="Gene3D" id="2.60.210.10">
    <property type="entry name" value="Apoptosis, Tumor Necrosis Factor Receptor Associated Protein 2, Chain A"/>
    <property type="match status" value="1"/>
</dbReference>
<feature type="domain" description="MATH" evidence="1">
    <location>
        <begin position="7"/>
        <end position="125"/>
    </location>
</feature>
<protein>
    <recommendedName>
        <fullName evidence="1">MATH domain-containing protein</fullName>
    </recommendedName>
</protein>
<keyword evidence="3" id="KW-1185">Reference proteome</keyword>
<dbReference type="InterPro" id="IPR008974">
    <property type="entry name" value="TRAF-like"/>
</dbReference>
<dbReference type="PANTHER" id="PTHR22743">
    <property type="entry name" value="MEPRIN/TRAF-LIKE MATH FAMILY-C.ELEGANS"/>
    <property type="match status" value="1"/>
</dbReference>
<name>A0A2G5TTM0_9PELO</name>
<evidence type="ECO:0000259" key="1">
    <source>
        <dbReference type="PROSITE" id="PS50144"/>
    </source>
</evidence>
<dbReference type="PANTHER" id="PTHR22743:SF165">
    <property type="entry name" value="BTB AND MATH DOMAIN CONTAINING-RELATED"/>
    <property type="match status" value="1"/>
</dbReference>
<organism evidence="2 3">
    <name type="scientific">Caenorhabditis nigoni</name>
    <dbReference type="NCBI Taxonomy" id="1611254"/>
    <lineage>
        <taxon>Eukaryota</taxon>
        <taxon>Metazoa</taxon>
        <taxon>Ecdysozoa</taxon>
        <taxon>Nematoda</taxon>
        <taxon>Chromadorea</taxon>
        <taxon>Rhabditida</taxon>
        <taxon>Rhabditina</taxon>
        <taxon>Rhabditomorpha</taxon>
        <taxon>Rhabditoidea</taxon>
        <taxon>Rhabditidae</taxon>
        <taxon>Peloderinae</taxon>
        <taxon>Caenorhabditis</taxon>
    </lineage>
</organism>
<gene>
    <name evidence="2" type="primary">Cnig_chr_V.g21829</name>
    <name evidence="2" type="ORF">B9Z55_021829</name>
</gene>
<dbReference type="EMBL" id="PDUG01000005">
    <property type="protein sequence ID" value="PIC30660.1"/>
    <property type="molecule type" value="Genomic_DNA"/>
</dbReference>
<reference evidence="3" key="1">
    <citation type="submission" date="2017-10" db="EMBL/GenBank/DDBJ databases">
        <title>Rapid genome shrinkage in a self-fertile nematode reveals novel sperm competition proteins.</title>
        <authorList>
            <person name="Yin D."/>
            <person name="Schwarz E.M."/>
            <person name="Thomas C.G."/>
            <person name="Felde R.L."/>
            <person name="Korf I.F."/>
            <person name="Cutter A.D."/>
            <person name="Schartner C.M."/>
            <person name="Ralston E.J."/>
            <person name="Meyer B.J."/>
            <person name="Haag E.S."/>
        </authorList>
    </citation>
    <scope>NUCLEOTIDE SEQUENCE [LARGE SCALE GENOMIC DNA]</scope>
    <source>
        <strain evidence="3">JU1422</strain>
    </source>
</reference>
<comment type="caution">
    <text evidence="2">The sequence shown here is derived from an EMBL/GenBank/DDBJ whole genome shotgun (WGS) entry which is preliminary data.</text>
</comment>